<reference evidence="1" key="1">
    <citation type="submission" date="2018-10" db="EMBL/GenBank/DDBJ databases">
        <title>Effector identification in a new, highly contiguous assembly of the strawberry crown rot pathogen Phytophthora cactorum.</title>
        <authorList>
            <person name="Armitage A.D."/>
            <person name="Nellist C.F."/>
            <person name="Bates H."/>
            <person name="Vickerstaff R.J."/>
            <person name="Harrison R.J."/>
        </authorList>
    </citation>
    <scope>NUCLEOTIDE SEQUENCE</scope>
    <source>
        <strain evidence="1">4032</strain>
    </source>
</reference>
<accession>A0A8T1B2Y9</accession>
<proteinExistence type="predicted"/>
<gene>
    <name evidence="1" type="ORF">PC115_g18711</name>
</gene>
<sequence>MLGLEAGFDALMMAMCRLGLIAQGAWELQEPVEPDDLGLELPRPRQRWPDNRLHSCVRTTKRRVQHVRMACVFKSSKVLRIVRESHQTRSWAHGACSTAEAEKAHQENEEADRKLFEKISAVRGSTSRGATKEEATTTSTAKCCTISMTSLKRVLSDC</sequence>
<evidence type="ECO:0000313" key="2">
    <source>
        <dbReference type="Proteomes" id="UP000774804"/>
    </source>
</evidence>
<dbReference type="AlphaFoldDB" id="A0A8T1B2Y9"/>
<evidence type="ECO:0000313" key="1">
    <source>
        <dbReference type="EMBL" id="KAG2892744.1"/>
    </source>
</evidence>
<organism evidence="1 2">
    <name type="scientific">Phytophthora cactorum</name>
    <dbReference type="NCBI Taxonomy" id="29920"/>
    <lineage>
        <taxon>Eukaryota</taxon>
        <taxon>Sar</taxon>
        <taxon>Stramenopiles</taxon>
        <taxon>Oomycota</taxon>
        <taxon>Peronosporomycetes</taxon>
        <taxon>Peronosporales</taxon>
        <taxon>Peronosporaceae</taxon>
        <taxon>Phytophthora</taxon>
    </lineage>
</organism>
<dbReference type="Proteomes" id="UP000774804">
    <property type="component" value="Unassembled WGS sequence"/>
</dbReference>
<protein>
    <submittedName>
        <fullName evidence="1">Uncharacterized protein</fullName>
    </submittedName>
</protein>
<dbReference type="VEuPathDB" id="FungiDB:PC110_g10969"/>
<comment type="caution">
    <text evidence="1">The sequence shown here is derived from an EMBL/GenBank/DDBJ whole genome shotgun (WGS) entry which is preliminary data.</text>
</comment>
<dbReference type="EMBL" id="RCMI01000988">
    <property type="protein sequence ID" value="KAG2892744.1"/>
    <property type="molecule type" value="Genomic_DNA"/>
</dbReference>
<name>A0A8T1B2Y9_9STRA</name>